<dbReference type="InterPro" id="IPR001005">
    <property type="entry name" value="SANT/Myb"/>
</dbReference>
<dbReference type="CDD" id="cd00167">
    <property type="entry name" value="SANT"/>
    <property type="match status" value="2"/>
</dbReference>
<keyword evidence="6" id="KW-0539">Nucleus</keyword>
<evidence type="ECO:0000256" key="6">
    <source>
        <dbReference type="ARBA" id="ARBA00023242"/>
    </source>
</evidence>
<accession>A0A8A8GTB7</accession>
<keyword evidence="3" id="KW-0805">Transcription regulation</keyword>
<feature type="domain" description="Myb-like" evidence="7">
    <location>
        <begin position="9"/>
        <end position="61"/>
    </location>
</feature>
<gene>
    <name evidence="9" type="primary">MYB114L_b</name>
</gene>
<keyword evidence="5" id="KW-0804">Transcription</keyword>
<dbReference type="Gene3D" id="1.10.10.60">
    <property type="entry name" value="Homeodomain-like"/>
    <property type="match status" value="2"/>
</dbReference>
<dbReference type="PANTHER" id="PTHR47999">
    <property type="entry name" value="TRANSCRIPTION FACTOR MYB8-RELATED-RELATED"/>
    <property type="match status" value="1"/>
</dbReference>
<dbReference type="InterPro" id="IPR017930">
    <property type="entry name" value="Myb_dom"/>
</dbReference>
<dbReference type="PROSITE" id="PS50090">
    <property type="entry name" value="MYB_LIKE"/>
    <property type="match status" value="2"/>
</dbReference>
<dbReference type="SUPFAM" id="SSF46689">
    <property type="entry name" value="Homeodomain-like"/>
    <property type="match status" value="1"/>
</dbReference>
<keyword evidence="2" id="KW-0677">Repeat</keyword>
<evidence type="ECO:0000256" key="5">
    <source>
        <dbReference type="ARBA" id="ARBA00023163"/>
    </source>
</evidence>
<evidence type="ECO:0000256" key="2">
    <source>
        <dbReference type="ARBA" id="ARBA00022737"/>
    </source>
</evidence>
<dbReference type="EMBL" id="MW788632">
    <property type="protein sequence ID" value="QTO65855.1"/>
    <property type="molecule type" value="mRNA"/>
</dbReference>
<evidence type="ECO:0000259" key="7">
    <source>
        <dbReference type="PROSITE" id="PS50090"/>
    </source>
</evidence>
<dbReference type="GO" id="GO:0003677">
    <property type="term" value="F:DNA binding"/>
    <property type="evidence" value="ECO:0007669"/>
    <property type="project" value="UniProtKB-KW"/>
</dbReference>
<evidence type="ECO:0000259" key="8">
    <source>
        <dbReference type="PROSITE" id="PS51294"/>
    </source>
</evidence>
<organism evidence="9">
    <name type="scientific">Miltoniopsis roezlii</name>
    <dbReference type="NCBI Taxonomy" id="587991"/>
    <lineage>
        <taxon>Eukaryota</taxon>
        <taxon>Viridiplantae</taxon>
        <taxon>Streptophyta</taxon>
        <taxon>Embryophyta</taxon>
        <taxon>Tracheophyta</taxon>
        <taxon>Spermatophyta</taxon>
        <taxon>Magnoliopsida</taxon>
        <taxon>Liliopsida</taxon>
        <taxon>Asparagales</taxon>
        <taxon>Orchidaceae</taxon>
        <taxon>Epidendroideae</taxon>
        <taxon>Cymbidieae</taxon>
        <taxon>Oncidiinae</taxon>
        <taxon>Miltoniopsis</taxon>
    </lineage>
</organism>
<sequence length="252" mass="28717">MGRNSCGFKDGLNKGVWSATEDKLLTAFINTHGEGKWTTIANKAGLKRFGKSCRLRWLNYLRPSVKRGNFSEEEDDLIIRLHKLLGNRWSLIAGRLPGRTDNEIKNCWHKTLGKNGQFQHQIHQPCAIQRPPAPIRVMPSYSSPSQAIKDTTLIRTKAIIWLPPSSENKQLAQESKAKEADKLPQSCRGSSIEDMLQEQFQAEENMALNFDCFDDELMDFESWMLNDEDVDYLPDADQIQLLNSLFDIGGEF</sequence>
<dbReference type="PROSITE" id="PS51294">
    <property type="entry name" value="HTH_MYB"/>
    <property type="match status" value="2"/>
</dbReference>
<comment type="subcellular location">
    <subcellularLocation>
        <location evidence="1">Nucleus</location>
    </subcellularLocation>
</comment>
<evidence type="ECO:0000256" key="1">
    <source>
        <dbReference type="ARBA" id="ARBA00004123"/>
    </source>
</evidence>
<dbReference type="PANTHER" id="PTHR47999:SF70">
    <property type="entry name" value="ANTHOCYANIN REGULATORY C1 PROTEIN-LIKE"/>
    <property type="match status" value="1"/>
</dbReference>
<evidence type="ECO:0000256" key="4">
    <source>
        <dbReference type="ARBA" id="ARBA00023125"/>
    </source>
</evidence>
<evidence type="ECO:0000313" key="9">
    <source>
        <dbReference type="EMBL" id="QTO65855.1"/>
    </source>
</evidence>
<dbReference type="InterPro" id="IPR009057">
    <property type="entry name" value="Homeodomain-like_sf"/>
</dbReference>
<protein>
    <submittedName>
        <fullName evidence="9">R2R3MYB</fullName>
    </submittedName>
</protein>
<feature type="domain" description="Myb-like" evidence="7">
    <location>
        <begin position="62"/>
        <end position="112"/>
    </location>
</feature>
<feature type="domain" description="HTH myb-type" evidence="8">
    <location>
        <begin position="9"/>
        <end position="61"/>
    </location>
</feature>
<dbReference type="SMART" id="SM00717">
    <property type="entry name" value="SANT"/>
    <property type="match status" value="2"/>
</dbReference>
<name>A0A8A8GTB7_9ASPA</name>
<dbReference type="AlphaFoldDB" id="A0A8A8GTB7"/>
<dbReference type="FunFam" id="1.10.10.60:FF:000011">
    <property type="entry name" value="Myb transcription factor"/>
    <property type="match status" value="1"/>
</dbReference>
<feature type="domain" description="HTH myb-type" evidence="8">
    <location>
        <begin position="62"/>
        <end position="116"/>
    </location>
</feature>
<evidence type="ECO:0000256" key="3">
    <source>
        <dbReference type="ARBA" id="ARBA00023015"/>
    </source>
</evidence>
<dbReference type="Pfam" id="PF00249">
    <property type="entry name" value="Myb_DNA-binding"/>
    <property type="match status" value="2"/>
</dbReference>
<dbReference type="GO" id="GO:0005634">
    <property type="term" value="C:nucleus"/>
    <property type="evidence" value="ECO:0007669"/>
    <property type="project" value="UniProtKB-SubCell"/>
</dbReference>
<proteinExistence type="evidence at transcript level"/>
<keyword evidence="4" id="KW-0238">DNA-binding</keyword>
<dbReference type="InterPro" id="IPR015495">
    <property type="entry name" value="Myb_TF_plants"/>
</dbReference>
<reference evidence="9" key="1">
    <citation type="journal article" date="2021" name="Front. Plant Sci.">
        <title>Evolution of the subgroup 6 R2R3-MYB genes and their contribution to floral color in the perianth-bearing Piperales.</title>
        <authorList>
            <person name="Munoz-Gomez S."/>
            <person name="Suarez Baron H."/>
            <person name="Alzate J.F."/>
            <person name="Gonzalez F."/>
            <person name="Pabon Mora N."/>
        </authorList>
    </citation>
    <scope>NUCLEOTIDE SEQUENCE</scope>
</reference>